<keyword evidence="1" id="KW-0472">Membrane</keyword>
<organism evidence="2 3">
    <name type="scientific">Lichenifustis flavocetrariae</name>
    <dbReference type="NCBI Taxonomy" id="2949735"/>
    <lineage>
        <taxon>Bacteria</taxon>
        <taxon>Pseudomonadati</taxon>
        <taxon>Pseudomonadota</taxon>
        <taxon>Alphaproteobacteria</taxon>
        <taxon>Hyphomicrobiales</taxon>
        <taxon>Lichenihabitantaceae</taxon>
        <taxon>Lichenifustis</taxon>
    </lineage>
</organism>
<sequence>MRLGAGASLHYISHYMLSNHIPSILDSIIATFIVFISVSIYSGIRFVFTPPKHIWIFGKWYHHSIEYKDNTYVLNIRKVYISCGIRRVMYFKRWFVRQPTDDLSYDESSDYDCSIEIENGLMYMKSRSTKTNEQVFEIFQTTAPPENKIMIGLNFSRDQRNRASTRATVLSRDIKTFEAITALLNEQIGIDAKFFAIAVSV</sequence>
<protein>
    <submittedName>
        <fullName evidence="2">Uncharacterized protein</fullName>
    </submittedName>
</protein>
<comment type="caution">
    <text evidence="2">The sequence shown here is derived from an EMBL/GenBank/DDBJ whole genome shotgun (WGS) entry which is preliminary data.</text>
</comment>
<keyword evidence="1" id="KW-0812">Transmembrane</keyword>
<reference evidence="2" key="1">
    <citation type="submission" date="2022-05" db="EMBL/GenBank/DDBJ databases">
        <authorList>
            <person name="Pankratov T."/>
        </authorList>
    </citation>
    <scope>NUCLEOTIDE SEQUENCE</scope>
    <source>
        <strain evidence="2">BP6-180914</strain>
    </source>
</reference>
<evidence type="ECO:0000256" key="1">
    <source>
        <dbReference type="SAM" id="Phobius"/>
    </source>
</evidence>
<keyword evidence="1" id="KW-1133">Transmembrane helix</keyword>
<keyword evidence="3" id="KW-1185">Reference proteome</keyword>
<dbReference type="RefSeq" id="WP_282588672.1">
    <property type="nucleotide sequence ID" value="NZ_JAMOIM010000045.1"/>
</dbReference>
<dbReference type="EMBL" id="JAMOIM010000045">
    <property type="protein sequence ID" value="MCW6512296.1"/>
    <property type="molecule type" value="Genomic_DNA"/>
</dbReference>
<gene>
    <name evidence="2" type="ORF">M8523_30705</name>
</gene>
<evidence type="ECO:0000313" key="2">
    <source>
        <dbReference type="EMBL" id="MCW6512296.1"/>
    </source>
</evidence>
<accession>A0AA41Z3F4</accession>
<dbReference type="AlphaFoldDB" id="A0AA41Z3F4"/>
<feature type="transmembrane region" description="Helical" evidence="1">
    <location>
        <begin position="20"/>
        <end position="44"/>
    </location>
</feature>
<dbReference type="Proteomes" id="UP001165667">
    <property type="component" value="Unassembled WGS sequence"/>
</dbReference>
<evidence type="ECO:0000313" key="3">
    <source>
        <dbReference type="Proteomes" id="UP001165667"/>
    </source>
</evidence>
<name>A0AA41Z3F4_9HYPH</name>
<proteinExistence type="predicted"/>